<dbReference type="SUPFAM" id="SSF160424">
    <property type="entry name" value="BH3703-like"/>
    <property type="match status" value="1"/>
</dbReference>
<evidence type="ECO:0000313" key="2">
    <source>
        <dbReference type="Proteomes" id="UP000606498"/>
    </source>
</evidence>
<dbReference type="Pfam" id="PF04634">
    <property type="entry name" value="YezG-like"/>
    <property type="match status" value="1"/>
</dbReference>
<sequence>MDRTLDEIYLSIAQAVVDSIQESWDLVKIEVEYVDDTAEFDCIYVRSDSEEEVDFDVEYQMYKDFKALHEITTEDNSNLWNRALFSLKPSGDFNIDFKWDEELAQDSL</sequence>
<comment type="caution">
    <text evidence="1">The sequence shown here is derived from an EMBL/GenBank/DDBJ whole genome shotgun (WGS) entry which is preliminary data.</text>
</comment>
<dbReference type="Gene3D" id="3.30.500.20">
    <property type="entry name" value="BH3703-like domains"/>
    <property type="match status" value="1"/>
</dbReference>
<name>A0ABQ1T361_9GAMM</name>
<protein>
    <recommendedName>
        <fullName evidence="3">DUF600 family protein</fullName>
    </recommendedName>
</protein>
<proteinExistence type="predicted"/>
<accession>A0ABQ1T361</accession>
<dbReference type="InterPro" id="IPR036170">
    <property type="entry name" value="YezG-like_sf"/>
</dbReference>
<dbReference type="RefSeq" id="WP_100143170.1">
    <property type="nucleotide sequence ID" value="NZ_BMKO01000002.1"/>
</dbReference>
<evidence type="ECO:0008006" key="3">
    <source>
        <dbReference type="Google" id="ProtNLM"/>
    </source>
</evidence>
<reference evidence="2" key="1">
    <citation type="journal article" date="2019" name="Int. J. Syst. Evol. Microbiol.">
        <title>The Global Catalogue of Microorganisms (GCM) 10K type strain sequencing project: providing services to taxonomists for standard genome sequencing and annotation.</title>
        <authorList>
            <consortium name="The Broad Institute Genomics Platform"/>
            <consortium name="The Broad Institute Genome Sequencing Center for Infectious Disease"/>
            <person name="Wu L."/>
            <person name="Ma J."/>
        </authorList>
    </citation>
    <scope>NUCLEOTIDE SEQUENCE [LARGE SCALE GENOMIC DNA]</scope>
    <source>
        <strain evidence="2">CGMCC 1.16033</strain>
    </source>
</reference>
<organism evidence="1 2">
    <name type="scientific">Shewanella carassii</name>
    <dbReference type="NCBI Taxonomy" id="1987584"/>
    <lineage>
        <taxon>Bacteria</taxon>
        <taxon>Pseudomonadati</taxon>
        <taxon>Pseudomonadota</taxon>
        <taxon>Gammaproteobacteria</taxon>
        <taxon>Alteromonadales</taxon>
        <taxon>Shewanellaceae</taxon>
        <taxon>Shewanella</taxon>
    </lineage>
</organism>
<keyword evidence="2" id="KW-1185">Reference proteome</keyword>
<gene>
    <name evidence="1" type="ORF">GCM10011520_11040</name>
</gene>
<dbReference type="Proteomes" id="UP000606498">
    <property type="component" value="Unassembled WGS sequence"/>
</dbReference>
<dbReference type="InterPro" id="IPR006728">
    <property type="entry name" value="YezG-like"/>
</dbReference>
<dbReference type="EMBL" id="BMKO01000002">
    <property type="protein sequence ID" value="GGE72198.1"/>
    <property type="molecule type" value="Genomic_DNA"/>
</dbReference>
<evidence type="ECO:0000313" key="1">
    <source>
        <dbReference type="EMBL" id="GGE72198.1"/>
    </source>
</evidence>